<dbReference type="OrthoDB" id="4528334at2"/>
<protein>
    <recommendedName>
        <fullName evidence="3">DUF1877 family protein</fullName>
    </recommendedName>
</protein>
<accession>A0A7X1I782</accession>
<dbReference type="AlphaFoldDB" id="A0A7X1I782"/>
<evidence type="ECO:0000313" key="1">
    <source>
        <dbReference type="EMBL" id="MBC2869616.1"/>
    </source>
</evidence>
<keyword evidence="2" id="KW-1185">Reference proteome</keyword>
<sequence length="205" mass="23239">MGLDITVLIADWSWLARAPREERLERLRDAWYADETGLWDGDAPTPEGEWEWPQGPHAGSFALYEFRRTLGSFKPHFWAGERWEAVRDHVGPPLRAATDALLEGLVRCGPDGEADHVDPGFFSDDPRVSHGLLLARSPERVRELSATWERLRPRIEAMREPFTRHAGAPGGWICDFDEFTDLLADWGRVLAEAARRGWGVVGLKE</sequence>
<proteinExistence type="predicted"/>
<comment type="caution">
    <text evidence="1">The sequence shown here is derived from an EMBL/GenBank/DDBJ whole genome shotgun (WGS) entry which is preliminary data.</text>
</comment>
<evidence type="ECO:0008006" key="3">
    <source>
        <dbReference type="Google" id="ProtNLM"/>
    </source>
</evidence>
<dbReference type="RefSeq" id="WP_159674582.1">
    <property type="nucleotide sequence ID" value="NZ_JACMHY010000020.1"/>
</dbReference>
<organism evidence="1 2">
    <name type="scientific">Streptomyces mexicanus</name>
    <dbReference type="NCBI Taxonomy" id="178566"/>
    <lineage>
        <taxon>Bacteria</taxon>
        <taxon>Bacillati</taxon>
        <taxon>Actinomycetota</taxon>
        <taxon>Actinomycetes</taxon>
        <taxon>Kitasatosporales</taxon>
        <taxon>Streptomycetaceae</taxon>
        <taxon>Streptomyces</taxon>
    </lineage>
</organism>
<dbReference type="EMBL" id="JACMHY010000020">
    <property type="protein sequence ID" value="MBC2869616.1"/>
    <property type="molecule type" value="Genomic_DNA"/>
</dbReference>
<gene>
    <name evidence="1" type="ORF">H1R13_33110</name>
</gene>
<evidence type="ECO:0000313" key="2">
    <source>
        <dbReference type="Proteomes" id="UP000517694"/>
    </source>
</evidence>
<name>A0A7X1I782_9ACTN</name>
<dbReference type="Proteomes" id="UP000517694">
    <property type="component" value="Unassembled WGS sequence"/>
</dbReference>
<reference evidence="1 2" key="1">
    <citation type="submission" date="2020-08" db="EMBL/GenBank/DDBJ databases">
        <title>Whole-Genome Sequence of French Clinical Streptomyces mexicanus Strain Q0842.</title>
        <authorList>
            <person name="Boxberger M."/>
            <person name="La Scola B."/>
        </authorList>
    </citation>
    <scope>NUCLEOTIDE SEQUENCE [LARGE SCALE GENOMIC DNA]</scope>
    <source>
        <strain evidence="1 2">Marseille-Q0842</strain>
    </source>
</reference>